<protein>
    <submittedName>
        <fullName evidence="1">Uncharacterized protein</fullName>
    </submittedName>
</protein>
<dbReference type="AlphaFoldDB" id="A0A2M9BSU5"/>
<sequence length="310" mass="36816">MLFSDLTKSKAQELNPEFEKLFNLAIVNQNHPGDIILLHQNGTYDPSVTRFEGVTLNPHVIGPGRIGWSYYTHYQFINQYRQTQTAKVTHVEWTAKIQELIEAQNWNERDKHVDFEASTIHIETLVYLKIWESDYFIKTLYEFARMLEGKPYDWNFRIYESARDSGATGVRHDIIRKYIRDKIKKFSPKIYDALKLSYFTQLRNSIAHSNFIFQGDYMQLGNYIEDDPHSQVRAISFQEWTEKFHTTMIIYDNFIGILNRAREYSKALMDKSKNVHDVLVTDKRDKGNDKTYLLPVVYDPEFERYSYKQN</sequence>
<organism evidence="1 2">
    <name type="scientific">Hymenobacter chitinivorans DSM 11115</name>
    <dbReference type="NCBI Taxonomy" id="1121954"/>
    <lineage>
        <taxon>Bacteria</taxon>
        <taxon>Pseudomonadati</taxon>
        <taxon>Bacteroidota</taxon>
        <taxon>Cytophagia</taxon>
        <taxon>Cytophagales</taxon>
        <taxon>Hymenobacteraceae</taxon>
        <taxon>Hymenobacter</taxon>
    </lineage>
</organism>
<dbReference type="RefSeq" id="WP_100336625.1">
    <property type="nucleotide sequence ID" value="NZ_PGFA01000001.1"/>
</dbReference>
<reference evidence="1 2" key="1">
    <citation type="submission" date="2017-11" db="EMBL/GenBank/DDBJ databases">
        <title>Genomic Encyclopedia of Archaeal and Bacterial Type Strains, Phase II (KMG-II): From Individual Species to Whole Genera.</title>
        <authorList>
            <person name="Goeker M."/>
        </authorList>
    </citation>
    <scope>NUCLEOTIDE SEQUENCE [LARGE SCALE GENOMIC DNA]</scope>
    <source>
        <strain evidence="1 2">DSM 11115</strain>
    </source>
</reference>
<dbReference type="Proteomes" id="UP000228535">
    <property type="component" value="Unassembled WGS sequence"/>
</dbReference>
<dbReference type="EMBL" id="PGFA01000001">
    <property type="protein sequence ID" value="PJJ61003.1"/>
    <property type="molecule type" value="Genomic_DNA"/>
</dbReference>
<evidence type="ECO:0000313" key="1">
    <source>
        <dbReference type="EMBL" id="PJJ61003.1"/>
    </source>
</evidence>
<gene>
    <name evidence="1" type="ORF">CLV45_2440</name>
</gene>
<dbReference type="OrthoDB" id="871963at2"/>
<keyword evidence="2" id="KW-1185">Reference proteome</keyword>
<accession>A0A2M9BSU5</accession>
<comment type="caution">
    <text evidence="1">The sequence shown here is derived from an EMBL/GenBank/DDBJ whole genome shotgun (WGS) entry which is preliminary data.</text>
</comment>
<proteinExistence type="predicted"/>
<name>A0A2M9BSU5_9BACT</name>
<evidence type="ECO:0000313" key="2">
    <source>
        <dbReference type="Proteomes" id="UP000228535"/>
    </source>
</evidence>